<dbReference type="OrthoDB" id="10391729at2759"/>
<organism evidence="1 2">
    <name type="scientific">Trichinella spiralis</name>
    <name type="common">Trichina worm</name>
    <dbReference type="NCBI Taxonomy" id="6334"/>
    <lineage>
        <taxon>Eukaryota</taxon>
        <taxon>Metazoa</taxon>
        <taxon>Ecdysozoa</taxon>
        <taxon>Nematoda</taxon>
        <taxon>Enoplea</taxon>
        <taxon>Dorylaimia</taxon>
        <taxon>Trichinellida</taxon>
        <taxon>Trichinellidae</taxon>
        <taxon>Trichinella</taxon>
    </lineage>
</organism>
<accession>A0A0V1C0P0</accession>
<dbReference type="AlphaFoldDB" id="A0A0V1C0P0"/>
<proteinExistence type="predicted"/>
<evidence type="ECO:0000313" key="2">
    <source>
        <dbReference type="Proteomes" id="UP000054776"/>
    </source>
</evidence>
<gene>
    <name evidence="1" type="ORF">T01_4772</name>
</gene>
<comment type="caution">
    <text evidence="1">The sequence shown here is derived from an EMBL/GenBank/DDBJ whole genome shotgun (WGS) entry which is preliminary data.</text>
</comment>
<reference evidence="1 2" key="1">
    <citation type="submission" date="2015-01" db="EMBL/GenBank/DDBJ databases">
        <title>Evolution of Trichinella species and genotypes.</title>
        <authorList>
            <person name="Korhonen P.K."/>
            <person name="Edoardo P."/>
            <person name="Giuseppe L.R."/>
            <person name="Gasser R.B."/>
        </authorList>
    </citation>
    <scope>NUCLEOTIDE SEQUENCE [LARGE SCALE GENOMIC DNA]</scope>
    <source>
        <strain evidence="1">ISS3</strain>
    </source>
</reference>
<dbReference type="Proteomes" id="UP000054776">
    <property type="component" value="Unassembled WGS sequence"/>
</dbReference>
<sequence length="85" mass="9372">MRGRGRAAHLSSRETGERCYERNDTDLVGVTCPWAGAQRSRVNQEQYPRTASQIALLASGAHRVGVRETPGSDLRMTVARETMAI</sequence>
<dbReference type="EMBL" id="JYDH01000003">
    <property type="protein sequence ID" value="KRY42790.1"/>
    <property type="molecule type" value="Genomic_DNA"/>
</dbReference>
<dbReference type="InParanoid" id="A0A0V1C0P0"/>
<keyword evidence="2" id="KW-1185">Reference proteome</keyword>
<evidence type="ECO:0000313" key="1">
    <source>
        <dbReference type="EMBL" id="KRY42790.1"/>
    </source>
</evidence>
<protein>
    <submittedName>
        <fullName evidence="1">Uncharacterized protein</fullName>
    </submittedName>
</protein>
<name>A0A0V1C0P0_TRISP</name>